<reference evidence="1 2" key="1">
    <citation type="submission" date="2021-06" db="EMBL/GenBank/DDBJ databases">
        <title>A haploid diamondback moth (Plutella xylostella L.) genome assembly resolves 31 chromosomes and identifies a diamide resistance mutation.</title>
        <authorList>
            <person name="Ward C.M."/>
            <person name="Perry K.D."/>
            <person name="Baker G."/>
            <person name="Powis K."/>
            <person name="Heckel D.G."/>
            <person name="Baxter S.W."/>
        </authorList>
    </citation>
    <scope>NUCLEOTIDE SEQUENCE [LARGE SCALE GENOMIC DNA]</scope>
    <source>
        <strain evidence="1 2">LV</strain>
        <tissue evidence="1">Single pupa</tissue>
    </source>
</reference>
<dbReference type="EMBL" id="JAHIBW010000003">
    <property type="protein sequence ID" value="KAG7312074.1"/>
    <property type="molecule type" value="Genomic_DNA"/>
</dbReference>
<dbReference type="Proteomes" id="UP000823941">
    <property type="component" value="Chromosome 3"/>
</dbReference>
<protein>
    <submittedName>
        <fullName evidence="1">Uncharacterized protein</fullName>
    </submittedName>
</protein>
<gene>
    <name evidence="1" type="ORF">JYU34_001526</name>
</gene>
<comment type="caution">
    <text evidence="1">The sequence shown here is derived from an EMBL/GenBank/DDBJ whole genome shotgun (WGS) entry which is preliminary data.</text>
</comment>
<organism evidence="1 2">
    <name type="scientific">Plutella xylostella</name>
    <name type="common">Diamondback moth</name>
    <name type="synonym">Plutella maculipennis</name>
    <dbReference type="NCBI Taxonomy" id="51655"/>
    <lineage>
        <taxon>Eukaryota</taxon>
        <taxon>Metazoa</taxon>
        <taxon>Ecdysozoa</taxon>
        <taxon>Arthropoda</taxon>
        <taxon>Hexapoda</taxon>
        <taxon>Insecta</taxon>
        <taxon>Pterygota</taxon>
        <taxon>Neoptera</taxon>
        <taxon>Endopterygota</taxon>
        <taxon>Lepidoptera</taxon>
        <taxon>Glossata</taxon>
        <taxon>Ditrysia</taxon>
        <taxon>Yponomeutoidea</taxon>
        <taxon>Plutellidae</taxon>
        <taxon>Plutella</taxon>
    </lineage>
</organism>
<evidence type="ECO:0000313" key="2">
    <source>
        <dbReference type="Proteomes" id="UP000823941"/>
    </source>
</evidence>
<evidence type="ECO:0000313" key="1">
    <source>
        <dbReference type="EMBL" id="KAG7312074.1"/>
    </source>
</evidence>
<keyword evidence="2" id="KW-1185">Reference proteome</keyword>
<sequence>MRSAARTPSRHTRPHTCRVWADRGACHMCPQPTHIARATHWLTPVPNPATPNNPTPISEKPKTAAQLKEITLPPAAAIIGANHGKLLANAKLTPAELPQNKT</sequence>
<proteinExistence type="predicted"/>
<name>A0ABQ7R476_PLUXY</name>
<accession>A0ABQ7R476</accession>